<dbReference type="Proteomes" id="UP000542674">
    <property type="component" value="Unassembled WGS sequence"/>
</dbReference>
<organism evidence="1 2">
    <name type="scientific">Saccharothrix violaceirubra</name>
    <dbReference type="NCBI Taxonomy" id="413306"/>
    <lineage>
        <taxon>Bacteria</taxon>
        <taxon>Bacillati</taxon>
        <taxon>Actinomycetota</taxon>
        <taxon>Actinomycetes</taxon>
        <taxon>Pseudonocardiales</taxon>
        <taxon>Pseudonocardiaceae</taxon>
        <taxon>Saccharothrix</taxon>
    </lineage>
</organism>
<dbReference type="EMBL" id="JACHJS010000001">
    <property type="protein sequence ID" value="MBB4967849.1"/>
    <property type="molecule type" value="Genomic_DNA"/>
</dbReference>
<evidence type="ECO:0000313" key="2">
    <source>
        <dbReference type="Proteomes" id="UP000542674"/>
    </source>
</evidence>
<sequence length="113" mass="12071">MTMSADDVVHLYRYILTGLPADQRDFIVDALGSAPDTAADGFDQGFALMGPDVDAYAKQGWMWYLPADLYLHSAGIVRSRYVVAILSLHSGVPAATAEATLDAVTTALLTPLP</sequence>
<dbReference type="SUPFAM" id="SSF56601">
    <property type="entry name" value="beta-lactamase/transpeptidase-like"/>
    <property type="match status" value="1"/>
</dbReference>
<proteinExistence type="predicted"/>
<gene>
    <name evidence="1" type="ORF">F4559_005208</name>
</gene>
<dbReference type="AlphaFoldDB" id="A0A7W7WXV8"/>
<keyword evidence="2" id="KW-1185">Reference proteome</keyword>
<name>A0A7W7WXV8_9PSEU</name>
<evidence type="ECO:0000313" key="1">
    <source>
        <dbReference type="EMBL" id="MBB4967849.1"/>
    </source>
</evidence>
<dbReference type="InterPro" id="IPR012338">
    <property type="entry name" value="Beta-lactam/transpept-like"/>
</dbReference>
<comment type="caution">
    <text evidence="1">The sequence shown here is derived from an EMBL/GenBank/DDBJ whole genome shotgun (WGS) entry which is preliminary data.</text>
</comment>
<reference evidence="1 2" key="1">
    <citation type="submission" date="2020-08" db="EMBL/GenBank/DDBJ databases">
        <title>Sequencing the genomes of 1000 actinobacteria strains.</title>
        <authorList>
            <person name="Klenk H.-P."/>
        </authorList>
    </citation>
    <scope>NUCLEOTIDE SEQUENCE [LARGE SCALE GENOMIC DNA]</scope>
    <source>
        <strain evidence="1 2">DSM 45084</strain>
    </source>
</reference>
<accession>A0A7W7WXV8</accession>
<dbReference type="Gene3D" id="3.40.710.10">
    <property type="entry name" value="DD-peptidase/beta-lactamase superfamily"/>
    <property type="match status" value="1"/>
</dbReference>
<protein>
    <submittedName>
        <fullName evidence="1">Uncharacterized protein</fullName>
    </submittedName>
</protein>